<dbReference type="SUPFAM" id="SSF52540">
    <property type="entry name" value="P-loop containing nucleoside triphosphate hydrolases"/>
    <property type="match status" value="1"/>
</dbReference>
<comment type="caution">
    <text evidence="5">The sequence shown here is derived from an EMBL/GenBank/DDBJ whole genome shotgun (WGS) entry which is preliminary data.</text>
</comment>
<dbReference type="Gene3D" id="1.10.8.430">
    <property type="entry name" value="Helical domain of apoptotic protease-activating factors"/>
    <property type="match status" value="1"/>
</dbReference>
<name>A0ABD3KZT4_EUCGL</name>
<dbReference type="InterPro" id="IPR035897">
    <property type="entry name" value="Toll_tir_struct_dom_sf"/>
</dbReference>
<keyword evidence="3" id="KW-0611">Plant defense</keyword>
<dbReference type="InterPro" id="IPR000157">
    <property type="entry name" value="TIR_dom"/>
</dbReference>
<dbReference type="PANTHER" id="PTHR11017:SF570">
    <property type="entry name" value="DISEASE RESISTANCE PROTEIN (TIR-NBS CLASS)-RELATED"/>
    <property type="match status" value="1"/>
</dbReference>
<keyword evidence="2" id="KW-0677">Repeat</keyword>
<dbReference type="InterPro" id="IPR042197">
    <property type="entry name" value="Apaf_helical"/>
</dbReference>
<evidence type="ECO:0000313" key="6">
    <source>
        <dbReference type="Proteomes" id="UP001634007"/>
    </source>
</evidence>
<feature type="domain" description="TIR" evidence="4">
    <location>
        <begin position="12"/>
        <end position="149"/>
    </location>
</feature>
<dbReference type="InterPro" id="IPR058192">
    <property type="entry name" value="WHD_ROQ1-like"/>
</dbReference>
<dbReference type="AlphaFoldDB" id="A0ABD3KZT4"/>
<gene>
    <name evidence="5" type="ORF">ACJRO7_016945</name>
</gene>
<dbReference type="PRINTS" id="PR00364">
    <property type="entry name" value="DISEASERSIST"/>
</dbReference>
<dbReference type="InterPro" id="IPR036390">
    <property type="entry name" value="WH_DNA-bd_sf"/>
</dbReference>
<dbReference type="InterPro" id="IPR002182">
    <property type="entry name" value="NB-ARC"/>
</dbReference>
<organism evidence="5 6">
    <name type="scientific">Eucalyptus globulus</name>
    <name type="common">Tasmanian blue gum</name>
    <dbReference type="NCBI Taxonomy" id="34317"/>
    <lineage>
        <taxon>Eukaryota</taxon>
        <taxon>Viridiplantae</taxon>
        <taxon>Streptophyta</taxon>
        <taxon>Embryophyta</taxon>
        <taxon>Tracheophyta</taxon>
        <taxon>Spermatophyta</taxon>
        <taxon>Magnoliopsida</taxon>
        <taxon>eudicotyledons</taxon>
        <taxon>Gunneridae</taxon>
        <taxon>Pentapetalae</taxon>
        <taxon>rosids</taxon>
        <taxon>malvids</taxon>
        <taxon>Myrtales</taxon>
        <taxon>Myrtaceae</taxon>
        <taxon>Myrtoideae</taxon>
        <taxon>Eucalypteae</taxon>
        <taxon>Eucalyptus</taxon>
    </lineage>
</organism>
<keyword evidence="6" id="KW-1185">Reference proteome</keyword>
<evidence type="ECO:0000256" key="1">
    <source>
        <dbReference type="ARBA" id="ARBA00022614"/>
    </source>
</evidence>
<evidence type="ECO:0000313" key="5">
    <source>
        <dbReference type="EMBL" id="KAL3741390.1"/>
    </source>
</evidence>
<dbReference type="SUPFAM" id="SSF52200">
    <property type="entry name" value="Toll/Interleukin receptor TIR domain"/>
    <property type="match status" value="1"/>
</dbReference>
<dbReference type="Pfam" id="PF00931">
    <property type="entry name" value="NB-ARC"/>
    <property type="match status" value="1"/>
</dbReference>
<dbReference type="Proteomes" id="UP001634007">
    <property type="component" value="Unassembled WGS sequence"/>
</dbReference>
<dbReference type="SMART" id="SM00255">
    <property type="entry name" value="TIR"/>
    <property type="match status" value="1"/>
</dbReference>
<dbReference type="EMBL" id="JBJKBG010000004">
    <property type="protein sequence ID" value="KAL3741390.1"/>
    <property type="molecule type" value="Genomic_DNA"/>
</dbReference>
<dbReference type="PANTHER" id="PTHR11017">
    <property type="entry name" value="LEUCINE-RICH REPEAT-CONTAINING PROTEIN"/>
    <property type="match status" value="1"/>
</dbReference>
<keyword evidence="1" id="KW-0433">Leucine-rich repeat</keyword>
<reference evidence="5 6" key="1">
    <citation type="submission" date="2024-11" db="EMBL/GenBank/DDBJ databases">
        <title>Chromosome-level genome assembly of Eucalyptus globulus Labill. provides insights into its genome evolution.</title>
        <authorList>
            <person name="Li X."/>
        </authorList>
    </citation>
    <scope>NUCLEOTIDE SEQUENCE [LARGE SCALE GENOMIC DNA]</scope>
    <source>
        <strain evidence="5">CL2024</strain>
        <tissue evidence="5">Fresh tender leaves</tissue>
    </source>
</reference>
<dbReference type="InterPro" id="IPR027417">
    <property type="entry name" value="P-loop_NTPase"/>
</dbReference>
<evidence type="ECO:0000259" key="4">
    <source>
        <dbReference type="PROSITE" id="PS50104"/>
    </source>
</evidence>
<sequence>MASSDEGTSLGSKYQVFLSFRGPDTRVGFTDVLFHSLTDTGICVFRDDEEVRAGERIDGSLQRAIDNSRIYIPVFSRTYASSQWCLRELVQIVANTSISEGKKEILPIFFDVEPEDVKLKTPLYHDAILNLEREKKLSTEQVDAWRKALMEVDAIKGWEVKKYRGYVDVIKLIVEEVVKKLKIKHRSVTENLVGIDDRVMAVNELLDIDSGGVRLIGIYGMGGIGKTTLAKVVFNQLSFHFGKCCCFLENIQAKSSSPNGVIELQKKLLSEIGHPDIARSIDEIDYGTKKIEEVLKNKKVLIVLDDVANKKQVEELVGRSRLYPGSRILITTRNKDVFRISRPNYQILEYEMEVMSSDYALELFSRHAFNEDSPSDDYKELSREIVSATGRLPLAIEVIGSFLFDRRQEIWNETLDKLRKAPHKDVFGKLKISYDALTFEQQQIFLDIACFFIGEHMTNAIYMWKDCDFFPDTGLDVLISMSLVKIVENAFWMHDQLRDLGKEIVRQENPINPTERSRVWIDMEVLDAIRTKEMKKNVQALDLYLGNKPKVAIKSKEIGRFERLRYLKLHSGTFSGNLANSLTNLRWIVWRYPPCLFLKPANICLKKLVVLEYSDDPYMDNSKLQSLIKVCNVLISILFSLEVIN</sequence>
<accession>A0ABD3KZT4</accession>
<dbReference type="Gene3D" id="3.40.50.10140">
    <property type="entry name" value="Toll/interleukin-1 receptor homology (TIR) domain"/>
    <property type="match status" value="1"/>
</dbReference>
<evidence type="ECO:0000256" key="3">
    <source>
        <dbReference type="ARBA" id="ARBA00022821"/>
    </source>
</evidence>
<dbReference type="PROSITE" id="PS50104">
    <property type="entry name" value="TIR"/>
    <property type="match status" value="1"/>
</dbReference>
<dbReference type="SUPFAM" id="SSF46785">
    <property type="entry name" value="Winged helix' DNA-binding domain"/>
    <property type="match status" value="1"/>
</dbReference>
<dbReference type="Gene3D" id="3.40.50.300">
    <property type="entry name" value="P-loop containing nucleotide triphosphate hydrolases"/>
    <property type="match status" value="1"/>
</dbReference>
<dbReference type="GO" id="GO:0006952">
    <property type="term" value="P:defense response"/>
    <property type="evidence" value="ECO:0007669"/>
    <property type="project" value="UniProtKB-KW"/>
</dbReference>
<dbReference type="Pfam" id="PF01582">
    <property type="entry name" value="TIR"/>
    <property type="match status" value="1"/>
</dbReference>
<dbReference type="Pfam" id="PF23282">
    <property type="entry name" value="WHD_ROQ1"/>
    <property type="match status" value="1"/>
</dbReference>
<proteinExistence type="predicted"/>
<protein>
    <recommendedName>
        <fullName evidence="4">TIR domain-containing protein</fullName>
    </recommendedName>
</protein>
<dbReference type="InterPro" id="IPR044974">
    <property type="entry name" value="Disease_R_plants"/>
</dbReference>
<evidence type="ECO:0000256" key="2">
    <source>
        <dbReference type="ARBA" id="ARBA00022737"/>
    </source>
</evidence>